<evidence type="ECO:0000313" key="3">
    <source>
        <dbReference type="Proteomes" id="UP000278035"/>
    </source>
</evidence>
<evidence type="ECO:0000313" key="2">
    <source>
        <dbReference type="EMBL" id="AZG73190.1"/>
    </source>
</evidence>
<accession>A0A3G8LWX3</accession>
<organism evidence="2 3">
    <name type="scientific">Shewanella livingstonensis</name>
    <dbReference type="NCBI Taxonomy" id="150120"/>
    <lineage>
        <taxon>Bacteria</taxon>
        <taxon>Pseudomonadati</taxon>
        <taxon>Pseudomonadota</taxon>
        <taxon>Gammaproteobacteria</taxon>
        <taxon>Alteromonadales</taxon>
        <taxon>Shewanellaceae</taxon>
        <taxon>Shewanella</taxon>
    </lineage>
</organism>
<keyword evidence="3" id="KW-1185">Reference proteome</keyword>
<dbReference type="KEGG" id="slj:EGC82_10675"/>
<dbReference type="AlphaFoldDB" id="A0A3G8LWX3"/>
<dbReference type="RefSeq" id="WP_124730748.1">
    <property type="nucleotide sequence ID" value="NZ_CBCSKC010000047.1"/>
</dbReference>
<feature type="chain" id="PRO_5018153143" evidence="1">
    <location>
        <begin position="21"/>
        <end position="277"/>
    </location>
</feature>
<keyword evidence="1" id="KW-0732">Signal</keyword>
<feature type="signal peptide" evidence="1">
    <location>
        <begin position="1"/>
        <end position="20"/>
    </location>
</feature>
<sequence>MRAIYLFLLCSLLVPIVVCANNLPNFLTADSDKEYRATINHLRGLLPKNGIEEVLPGLASPYGLLDVHPTKFSSAEDKNDFANFNLGVMSHAIFKADPNFATSLPNRVLCNETSCRNQRLKAINKLLIQQDVIRVFFKDNVDITIVQQSDDNVFRVNNAFFTPAGIIQYQPSAVAGFVPSGDATFFNNVTNIEACDLCSTRSATVRDIMAKHHVAAMVKQSDGVINIIFEGISNNHWGVKLSDNSDVKPVKGQPNALGYPYDDVIAITPTVIYYQTN</sequence>
<dbReference type="EMBL" id="CP034015">
    <property type="protein sequence ID" value="AZG73190.1"/>
    <property type="molecule type" value="Genomic_DNA"/>
</dbReference>
<protein>
    <submittedName>
        <fullName evidence="2">Uncharacterized protein</fullName>
    </submittedName>
</protein>
<name>A0A3G8LWX3_9GAMM</name>
<proteinExistence type="predicted"/>
<evidence type="ECO:0000256" key="1">
    <source>
        <dbReference type="SAM" id="SignalP"/>
    </source>
</evidence>
<dbReference type="Proteomes" id="UP000278035">
    <property type="component" value="Chromosome"/>
</dbReference>
<gene>
    <name evidence="2" type="ORF">EGC82_10675</name>
</gene>
<dbReference type="OrthoDB" id="6383141at2"/>
<reference evidence="3" key="1">
    <citation type="submission" date="2018-11" db="EMBL/GenBank/DDBJ databases">
        <title>Shewanella sp. M2.</title>
        <authorList>
            <person name="Hwang Y.J."/>
            <person name="Hwang C.Y."/>
        </authorList>
    </citation>
    <scope>NUCLEOTIDE SEQUENCE [LARGE SCALE GENOMIC DNA]</scope>
    <source>
        <strain evidence="3">LMG 19866</strain>
    </source>
</reference>